<dbReference type="CDD" id="cd02440">
    <property type="entry name" value="AdoMet_MTases"/>
    <property type="match status" value="1"/>
</dbReference>
<reference evidence="2 3" key="1">
    <citation type="submission" date="2019-12" db="EMBL/GenBank/DDBJ databases">
        <title>Isolation and characterization of three novel carbon monoxide-oxidizing members of Halobacteria from salione crusts and soils.</title>
        <authorList>
            <person name="Myers M.R."/>
            <person name="King G.M."/>
        </authorList>
    </citation>
    <scope>NUCLEOTIDE SEQUENCE [LARGE SCALE GENOMIC DNA]</scope>
    <source>
        <strain evidence="2 3">PCN9</strain>
    </source>
</reference>
<dbReference type="GO" id="GO:0032259">
    <property type="term" value="P:methylation"/>
    <property type="evidence" value="ECO:0007669"/>
    <property type="project" value="UniProtKB-KW"/>
</dbReference>
<dbReference type="PANTHER" id="PTHR42912:SF93">
    <property type="entry name" value="N6-ADENOSINE-METHYLTRANSFERASE TMT1A"/>
    <property type="match status" value="1"/>
</dbReference>
<dbReference type="SUPFAM" id="SSF53335">
    <property type="entry name" value="S-adenosyl-L-methionine-dependent methyltransferases"/>
    <property type="match status" value="1"/>
</dbReference>
<evidence type="ECO:0000313" key="3">
    <source>
        <dbReference type="Proteomes" id="UP000471521"/>
    </source>
</evidence>
<sequence length="241" mass="26349">MGPTCGALGRRRSSPLNDPMTVSDWWNRTRYSLYAPVYDWVAKPLARGRQRAIERLDLERGDRVLILGCGPGSDLDYLPEGVSVTAVDLSPAMIRRTEARAETLGVDVDARVGDARDLPFGDDTFDAVLLHLVLSVVPGAEQVATEADRVLAPDGRASIYDKFVPEGESPSLLRRALNPVTRFLFSDVTKQLGALLAETTLEVSDRESFLGGVYTVTVARLANSEETGEANRESSVSQRNR</sequence>
<organism evidence="2 3">
    <name type="scientific">Halobacterium bonnevillei</name>
    <dbReference type="NCBI Taxonomy" id="2692200"/>
    <lineage>
        <taxon>Archaea</taxon>
        <taxon>Methanobacteriati</taxon>
        <taxon>Methanobacteriota</taxon>
        <taxon>Stenosarchaea group</taxon>
        <taxon>Halobacteria</taxon>
        <taxon>Halobacteriales</taxon>
        <taxon>Halobacteriaceae</taxon>
        <taxon>Halobacterium</taxon>
    </lineage>
</organism>
<feature type="domain" description="Methyltransferase type 11" evidence="1">
    <location>
        <begin position="67"/>
        <end position="157"/>
    </location>
</feature>
<dbReference type="AlphaFoldDB" id="A0A6B0SQJ6"/>
<dbReference type="Pfam" id="PF08241">
    <property type="entry name" value="Methyltransf_11"/>
    <property type="match status" value="1"/>
</dbReference>
<keyword evidence="2" id="KW-0489">Methyltransferase</keyword>
<dbReference type="PANTHER" id="PTHR42912">
    <property type="entry name" value="METHYLTRANSFERASE"/>
    <property type="match status" value="1"/>
</dbReference>
<protein>
    <submittedName>
        <fullName evidence="2">Methyltransferase domain-containing protein</fullName>
    </submittedName>
</protein>
<dbReference type="InterPro" id="IPR050508">
    <property type="entry name" value="Methyltransf_Superfamily"/>
</dbReference>
<keyword evidence="2" id="KW-0808">Transferase</keyword>
<dbReference type="EMBL" id="WUUU01000096">
    <property type="protein sequence ID" value="MXR21262.1"/>
    <property type="molecule type" value="Genomic_DNA"/>
</dbReference>
<dbReference type="GO" id="GO:0008757">
    <property type="term" value="F:S-adenosylmethionine-dependent methyltransferase activity"/>
    <property type="evidence" value="ECO:0007669"/>
    <property type="project" value="InterPro"/>
</dbReference>
<keyword evidence="3" id="KW-1185">Reference proteome</keyword>
<gene>
    <name evidence="2" type="ORF">GRX66_11845</name>
</gene>
<evidence type="ECO:0000313" key="2">
    <source>
        <dbReference type="EMBL" id="MXR21262.1"/>
    </source>
</evidence>
<comment type="caution">
    <text evidence="2">The sequence shown here is derived from an EMBL/GenBank/DDBJ whole genome shotgun (WGS) entry which is preliminary data.</text>
</comment>
<name>A0A6B0SQJ6_9EURY</name>
<evidence type="ECO:0000259" key="1">
    <source>
        <dbReference type="Pfam" id="PF08241"/>
    </source>
</evidence>
<dbReference type="Gene3D" id="3.40.50.150">
    <property type="entry name" value="Vaccinia Virus protein VP39"/>
    <property type="match status" value="1"/>
</dbReference>
<dbReference type="InterPro" id="IPR029063">
    <property type="entry name" value="SAM-dependent_MTases_sf"/>
</dbReference>
<dbReference type="InterPro" id="IPR013216">
    <property type="entry name" value="Methyltransf_11"/>
</dbReference>
<proteinExistence type="predicted"/>
<accession>A0A6B0SQJ6</accession>
<dbReference type="Proteomes" id="UP000471521">
    <property type="component" value="Unassembled WGS sequence"/>
</dbReference>